<accession>A0A9N8ZFP8</accession>
<feature type="compositionally biased region" description="Acidic residues" evidence="1">
    <location>
        <begin position="15"/>
        <end position="24"/>
    </location>
</feature>
<sequence length="136" mass="15381">MNGINLSGSERENGNDTEESEEGEEMIVLGGYNPCTWKNSNKLNNNSNFLDSFIFSFNLRGEGGGEDLRKEAKLSRIKIKEEAIYCSTLNGPCFGRGDLWMTGKFGSSKRTSYEFSIIDQVNFFAEDYEVFQIKNI</sequence>
<name>A0A9N8ZFP8_9GLOM</name>
<gene>
    <name evidence="3" type="ORF">DEBURN_LOCUS4182</name>
</gene>
<dbReference type="AlphaFoldDB" id="A0A9N8ZFP8"/>
<dbReference type="EMBL" id="CAJVPK010000301">
    <property type="protein sequence ID" value="CAG8491131.1"/>
    <property type="molecule type" value="Genomic_DNA"/>
</dbReference>
<evidence type="ECO:0000256" key="1">
    <source>
        <dbReference type="SAM" id="MobiDB-lite"/>
    </source>
</evidence>
<dbReference type="OrthoDB" id="25620at2759"/>
<keyword evidence="4" id="KW-1185">Reference proteome</keyword>
<protein>
    <submittedName>
        <fullName evidence="3">11400_t:CDS:1</fullName>
    </submittedName>
</protein>
<evidence type="ECO:0000313" key="3">
    <source>
        <dbReference type="EMBL" id="CAG8491131.1"/>
    </source>
</evidence>
<dbReference type="InterPro" id="IPR006571">
    <property type="entry name" value="TLDc_dom"/>
</dbReference>
<proteinExistence type="predicted"/>
<dbReference type="Proteomes" id="UP000789706">
    <property type="component" value="Unassembled WGS sequence"/>
</dbReference>
<organism evidence="3 4">
    <name type="scientific">Diversispora eburnea</name>
    <dbReference type="NCBI Taxonomy" id="1213867"/>
    <lineage>
        <taxon>Eukaryota</taxon>
        <taxon>Fungi</taxon>
        <taxon>Fungi incertae sedis</taxon>
        <taxon>Mucoromycota</taxon>
        <taxon>Glomeromycotina</taxon>
        <taxon>Glomeromycetes</taxon>
        <taxon>Diversisporales</taxon>
        <taxon>Diversisporaceae</taxon>
        <taxon>Diversispora</taxon>
    </lineage>
</organism>
<feature type="region of interest" description="Disordered" evidence="1">
    <location>
        <begin position="1"/>
        <end position="24"/>
    </location>
</feature>
<evidence type="ECO:0000259" key="2">
    <source>
        <dbReference type="Pfam" id="PF07534"/>
    </source>
</evidence>
<dbReference type="Pfam" id="PF07534">
    <property type="entry name" value="TLD"/>
    <property type="match status" value="1"/>
</dbReference>
<feature type="domain" description="TLDc" evidence="2">
    <location>
        <begin position="26"/>
        <end position="133"/>
    </location>
</feature>
<evidence type="ECO:0000313" key="4">
    <source>
        <dbReference type="Proteomes" id="UP000789706"/>
    </source>
</evidence>
<comment type="caution">
    <text evidence="3">The sequence shown here is derived from an EMBL/GenBank/DDBJ whole genome shotgun (WGS) entry which is preliminary data.</text>
</comment>
<reference evidence="3" key="1">
    <citation type="submission" date="2021-06" db="EMBL/GenBank/DDBJ databases">
        <authorList>
            <person name="Kallberg Y."/>
            <person name="Tangrot J."/>
            <person name="Rosling A."/>
        </authorList>
    </citation>
    <scope>NUCLEOTIDE SEQUENCE</scope>
    <source>
        <strain evidence="3">AZ414A</strain>
    </source>
</reference>